<proteinExistence type="predicted"/>
<dbReference type="EMBL" id="UFSM01000001">
    <property type="protein sequence ID" value="SUU88024.1"/>
    <property type="molecule type" value="Genomic_DNA"/>
</dbReference>
<name>A0A380WIN0_AMIAI</name>
<dbReference type="Proteomes" id="UP000254701">
    <property type="component" value="Unassembled WGS sequence"/>
</dbReference>
<organism evidence="3 4">
    <name type="scientific">Aminobacter aminovorans</name>
    <name type="common">Chelatobacter heintzii</name>
    <dbReference type="NCBI Taxonomy" id="83263"/>
    <lineage>
        <taxon>Bacteria</taxon>
        <taxon>Pseudomonadati</taxon>
        <taxon>Pseudomonadota</taxon>
        <taxon>Alphaproteobacteria</taxon>
        <taxon>Hyphomicrobiales</taxon>
        <taxon>Phyllobacteriaceae</taxon>
        <taxon>Aminobacter</taxon>
    </lineage>
</organism>
<dbReference type="InterPro" id="IPR000182">
    <property type="entry name" value="GNAT_dom"/>
</dbReference>
<evidence type="ECO:0000256" key="1">
    <source>
        <dbReference type="ARBA" id="ARBA00022679"/>
    </source>
</evidence>
<feature type="domain" description="N-acetyltransferase" evidence="2">
    <location>
        <begin position="1"/>
        <end position="156"/>
    </location>
</feature>
<evidence type="ECO:0000313" key="4">
    <source>
        <dbReference type="Proteomes" id="UP000254701"/>
    </source>
</evidence>
<keyword evidence="1 3" id="KW-0808">Transferase</keyword>
<accession>A0A380WIN0</accession>
<dbReference type="SUPFAM" id="SSF55729">
    <property type="entry name" value="Acyl-CoA N-acyltransferases (Nat)"/>
    <property type="match status" value="1"/>
</dbReference>
<dbReference type="Gene3D" id="3.40.630.30">
    <property type="match status" value="1"/>
</dbReference>
<dbReference type="GO" id="GO:0008080">
    <property type="term" value="F:N-acetyltransferase activity"/>
    <property type="evidence" value="ECO:0007669"/>
    <property type="project" value="InterPro"/>
</dbReference>
<dbReference type="RefSeq" id="WP_115730437.1">
    <property type="nucleotide sequence ID" value="NZ_BAAAVY010000010.1"/>
</dbReference>
<dbReference type="AlphaFoldDB" id="A0A380WIN0"/>
<dbReference type="InterPro" id="IPR016181">
    <property type="entry name" value="Acyl_CoA_acyltransferase"/>
</dbReference>
<sequence length="163" mass="18107">MPGYRPGLIADIIRLHAEYYARDWGFGLPFEAKVAGELSAFMRDFRPGLDFFAAQDDDNGRLLGTISLEGPTSTEPLAHLRWFITSDGARGTGLGRRLMDQAMAHVDSKGFPGVYLTTFAGLGPARHLYESFGFALVAEAERDQWSGGVREQRFERHSPDARI</sequence>
<dbReference type="PANTHER" id="PTHR13947:SF37">
    <property type="entry name" value="LD18367P"/>
    <property type="match status" value="1"/>
</dbReference>
<dbReference type="PROSITE" id="PS51186">
    <property type="entry name" value="GNAT"/>
    <property type="match status" value="1"/>
</dbReference>
<reference evidence="3 4" key="1">
    <citation type="submission" date="2018-06" db="EMBL/GenBank/DDBJ databases">
        <authorList>
            <consortium name="Pathogen Informatics"/>
            <person name="Doyle S."/>
        </authorList>
    </citation>
    <scope>NUCLEOTIDE SEQUENCE [LARGE SCALE GENOMIC DNA]</scope>
    <source>
        <strain evidence="3 4">NCTC10684</strain>
    </source>
</reference>
<dbReference type="PANTHER" id="PTHR13947">
    <property type="entry name" value="GNAT FAMILY N-ACETYLTRANSFERASE"/>
    <property type="match status" value="1"/>
</dbReference>
<dbReference type="OrthoDB" id="273614at2"/>
<dbReference type="InterPro" id="IPR050769">
    <property type="entry name" value="NAT_camello-type"/>
</dbReference>
<dbReference type="Pfam" id="PF00583">
    <property type="entry name" value="Acetyltransf_1"/>
    <property type="match status" value="1"/>
</dbReference>
<gene>
    <name evidence="3" type="ORF">NCTC10684_01230</name>
</gene>
<dbReference type="CDD" id="cd04301">
    <property type="entry name" value="NAT_SF"/>
    <property type="match status" value="1"/>
</dbReference>
<protein>
    <submittedName>
        <fullName evidence="3">Predicted acetyltransferase</fullName>
    </submittedName>
</protein>
<evidence type="ECO:0000259" key="2">
    <source>
        <dbReference type="PROSITE" id="PS51186"/>
    </source>
</evidence>
<evidence type="ECO:0000313" key="3">
    <source>
        <dbReference type="EMBL" id="SUU88024.1"/>
    </source>
</evidence>